<dbReference type="OrthoDB" id="638806at2759"/>
<evidence type="ECO:0000256" key="2">
    <source>
        <dbReference type="ARBA" id="ARBA00023015"/>
    </source>
</evidence>
<dbReference type="PANTHER" id="PTHR31391">
    <property type="entry name" value="B3 DOMAIN-CONTAINING PROTEIN OS11G0197600-RELATED"/>
    <property type="match status" value="1"/>
</dbReference>
<evidence type="ECO:0000313" key="9">
    <source>
        <dbReference type="Proteomes" id="UP000631114"/>
    </source>
</evidence>
<keyword evidence="4" id="KW-0804">Transcription</keyword>
<keyword evidence="3" id="KW-0238">DNA-binding</keyword>
<reference evidence="8 9" key="1">
    <citation type="submission" date="2020-10" db="EMBL/GenBank/DDBJ databases">
        <title>The Coptis chinensis genome and diversification of protoberbering-type alkaloids.</title>
        <authorList>
            <person name="Wang B."/>
            <person name="Shu S."/>
            <person name="Song C."/>
            <person name="Liu Y."/>
        </authorList>
    </citation>
    <scope>NUCLEOTIDE SEQUENCE [LARGE SCALE GENOMIC DNA]</scope>
    <source>
        <strain evidence="8">HL-2020</strain>
        <tissue evidence="8">Leaf</tissue>
    </source>
</reference>
<dbReference type="Pfam" id="PF02362">
    <property type="entry name" value="B3"/>
    <property type="match status" value="1"/>
</dbReference>
<proteinExistence type="predicted"/>
<dbReference type="InterPro" id="IPR044837">
    <property type="entry name" value="REM16-like"/>
</dbReference>
<keyword evidence="5" id="KW-0539">Nucleus</keyword>
<dbReference type="Proteomes" id="UP000631114">
    <property type="component" value="Unassembled WGS sequence"/>
</dbReference>
<keyword evidence="9" id="KW-1185">Reference proteome</keyword>
<dbReference type="SUPFAM" id="SSF101936">
    <property type="entry name" value="DNA-binding pseudobarrel domain"/>
    <property type="match status" value="1"/>
</dbReference>
<evidence type="ECO:0000256" key="4">
    <source>
        <dbReference type="ARBA" id="ARBA00023163"/>
    </source>
</evidence>
<dbReference type="AlphaFoldDB" id="A0A835MD50"/>
<dbReference type="CDD" id="cd10017">
    <property type="entry name" value="B3_DNA"/>
    <property type="match status" value="1"/>
</dbReference>
<dbReference type="GO" id="GO:0003677">
    <property type="term" value="F:DNA binding"/>
    <property type="evidence" value="ECO:0007669"/>
    <property type="project" value="UniProtKB-KW"/>
</dbReference>
<comment type="caution">
    <text evidence="8">The sequence shown here is derived from an EMBL/GenBank/DDBJ whole genome shotgun (WGS) entry which is preliminary data.</text>
</comment>
<evidence type="ECO:0000259" key="7">
    <source>
        <dbReference type="PROSITE" id="PS50863"/>
    </source>
</evidence>
<feature type="region of interest" description="Disordered" evidence="6">
    <location>
        <begin position="1"/>
        <end position="25"/>
    </location>
</feature>
<name>A0A835MD50_9MAGN</name>
<accession>A0A835MD50</accession>
<evidence type="ECO:0000256" key="1">
    <source>
        <dbReference type="ARBA" id="ARBA00004123"/>
    </source>
</evidence>
<evidence type="ECO:0000313" key="8">
    <source>
        <dbReference type="EMBL" id="KAF9625267.1"/>
    </source>
</evidence>
<dbReference type="GO" id="GO:0005634">
    <property type="term" value="C:nucleus"/>
    <property type="evidence" value="ECO:0007669"/>
    <property type="project" value="UniProtKB-SubCell"/>
</dbReference>
<dbReference type="InterPro" id="IPR015300">
    <property type="entry name" value="DNA-bd_pseudobarrel_sf"/>
</dbReference>
<keyword evidence="2" id="KW-0805">Transcription regulation</keyword>
<gene>
    <name evidence="8" type="ORF">IFM89_020853</name>
</gene>
<dbReference type="InterPro" id="IPR003340">
    <property type="entry name" value="B3_DNA-bd"/>
</dbReference>
<evidence type="ECO:0000256" key="6">
    <source>
        <dbReference type="SAM" id="MobiDB-lite"/>
    </source>
</evidence>
<dbReference type="Gene3D" id="2.40.330.10">
    <property type="entry name" value="DNA-binding pseudobarrel domain"/>
    <property type="match status" value="1"/>
</dbReference>
<evidence type="ECO:0000256" key="3">
    <source>
        <dbReference type="ARBA" id="ARBA00023125"/>
    </source>
</evidence>
<sequence>MKQNQTPNCNSNDHSSTEEDEEESWPISMDKPYFHCILSKSQVQDAYRMVLPVKIHRILPQATVPVVLNCRKRNWEMRYYGSDTDSNKRFDPGWKKFAMENRLKVGDGCVFQLEEYSAQRLEFKVQILNGDIPSELVSKHDGSSSDNPITIV</sequence>
<protein>
    <recommendedName>
        <fullName evidence="7">TF-B3 domain-containing protein</fullName>
    </recommendedName>
</protein>
<organism evidence="8 9">
    <name type="scientific">Coptis chinensis</name>
    <dbReference type="NCBI Taxonomy" id="261450"/>
    <lineage>
        <taxon>Eukaryota</taxon>
        <taxon>Viridiplantae</taxon>
        <taxon>Streptophyta</taxon>
        <taxon>Embryophyta</taxon>
        <taxon>Tracheophyta</taxon>
        <taxon>Spermatophyta</taxon>
        <taxon>Magnoliopsida</taxon>
        <taxon>Ranunculales</taxon>
        <taxon>Ranunculaceae</taxon>
        <taxon>Coptidoideae</taxon>
        <taxon>Coptis</taxon>
    </lineage>
</organism>
<comment type="subcellular location">
    <subcellularLocation>
        <location evidence="1">Nucleus</location>
    </subcellularLocation>
</comment>
<feature type="domain" description="TF-B3" evidence="7">
    <location>
        <begin position="34"/>
        <end position="131"/>
    </location>
</feature>
<evidence type="ECO:0000256" key="5">
    <source>
        <dbReference type="ARBA" id="ARBA00023242"/>
    </source>
</evidence>
<dbReference type="PROSITE" id="PS50863">
    <property type="entry name" value="B3"/>
    <property type="match status" value="1"/>
</dbReference>
<dbReference type="PANTHER" id="PTHR31391:SF64">
    <property type="entry name" value="B3 DOMAIN-CONTAINING PROTEIN OS06G0112300"/>
    <property type="match status" value="1"/>
</dbReference>
<dbReference type="EMBL" id="JADFTS010000001">
    <property type="protein sequence ID" value="KAF9625267.1"/>
    <property type="molecule type" value="Genomic_DNA"/>
</dbReference>